<organism evidence="1 2">
    <name type="scientific">Ascaris lumbricoides</name>
    <name type="common">Giant roundworm</name>
    <dbReference type="NCBI Taxonomy" id="6252"/>
    <lineage>
        <taxon>Eukaryota</taxon>
        <taxon>Metazoa</taxon>
        <taxon>Ecdysozoa</taxon>
        <taxon>Nematoda</taxon>
        <taxon>Chromadorea</taxon>
        <taxon>Rhabditida</taxon>
        <taxon>Spirurina</taxon>
        <taxon>Ascaridomorpha</taxon>
        <taxon>Ascaridoidea</taxon>
        <taxon>Ascarididae</taxon>
        <taxon>Ascaris</taxon>
    </lineage>
</organism>
<protein>
    <submittedName>
        <fullName evidence="2">Peptidase M12A domain-containing protein</fullName>
    </submittedName>
</protein>
<dbReference type="Proteomes" id="UP000036681">
    <property type="component" value="Unplaced"/>
</dbReference>
<accession>A0A0M3HY84</accession>
<proteinExistence type="predicted"/>
<evidence type="ECO:0000313" key="2">
    <source>
        <dbReference type="WBParaSite" id="ALUE_0000843301-mRNA-1"/>
    </source>
</evidence>
<dbReference type="AlphaFoldDB" id="A0A0M3HY84"/>
<sequence length="129" mass="14921">MESRYDDAINHTLYASVGFLPSSEIEMPIIGMPIRERNEVVETRNCRSEEFLTGAYNNRVKDPFRKSYCEFNATYERFGHFFKPSSLTAHRTFTMLPGKVGYMRSFCENGTMAVQISRPNLFGQLNERA</sequence>
<keyword evidence="1" id="KW-1185">Reference proteome</keyword>
<dbReference type="WBParaSite" id="ALUE_0000843301-mRNA-1">
    <property type="protein sequence ID" value="ALUE_0000843301-mRNA-1"/>
    <property type="gene ID" value="ALUE_0000843301"/>
</dbReference>
<name>A0A0M3HY84_ASCLU</name>
<reference evidence="2" key="1">
    <citation type="submission" date="2017-02" db="UniProtKB">
        <authorList>
            <consortium name="WormBaseParasite"/>
        </authorList>
    </citation>
    <scope>IDENTIFICATION</scope>
</reference>
<evidence type="ECO:0000313" key="1">
    <source>
        <dbReference type="Proteomes" id="UP000036681"/>
    </source>
</evidence>